<evidence type="ECO:0000256" key="8">
    <source>
        <dbReference type="SAM" id="Phobius"/>
    </source>
</evidence>
<dbReference type="GO" id="GO:0033214">
    <property type="term" value="P:siderophore-iron import into cell"/>
    <property type="evidence" value="ECO:0007669"/>
    <property type="project" value="TreeGrafter"/>
</dbReference>
<gene>
    <name evidence="9" type="ORF">AALO17_02670</name>
</gene>
<dbReference type="Proteomes" id="UP000069771">
    <property type="component" value="Chromosome"/>
</dbReference>
<dbReference type="STRING" id="1702221.AALO17_02670"/>
<feature type="transmembrane region" description="Helical" evidence="8">
    <location>
        <begin position="277"/>
        <end position="298"/>
    </location>
</feature>
<keyword evidence="5 8" id="KW-0812">Transmembrane</keyword>
<keyword evidence="6 8" id="KW-1133">Transmembrane helix</keyword>
<evidence type="ECO:0000256" key="5">
    <source>
        <dbReference type="ARBA" id="ARBA00022692"/>
    </source>
</evidence>
<evidence type="ECO:0000256" key="2">
    <source>
        <dbReference type="ARBA" id="ARBA00007935"/>
    </source>
</evidence>
<dbReference type="PANTHER" id="PTHR30472:SF1">
    <property type="entry name" value="FE(3+) DICITRATE TRANSPORT SYSTEM PERMEASE PROTEIN FECC-RELATED"/>
    <property type="match status" value="1"/>
</dbReference>
<dbReference type="CDD" id="cd06550">
    <property type="entry name" value="TM_ABC_iron-siderophores_like"/>
    <property type="match status" value="1"/>
</dbReference>
<feature type="transmembrane region" description="Helical" evidence="8">
    <location>
        <begin position="92"/>
        <end position="112"/>
    </location>
</feature>
<evidence type="ECO:0008006" key="11">
    <source>
        <dbReference type="Google" id="ProtNLM"/>
    </source>
</evidence>
<dbReference type="OrthoDB" id="9792889at2"/>
<feature type="transmembrane region" description="Helical" evidence="8">
    <location>
        <begin position="118"/>
        <end position="139"/>
    </location>
</feature>
<name>A0A140DRX4_9FIRM</name>
<dbReference type="InterPro" id="IPR000522">
    <property type="entry name" value="ABC_transptr_permease_BtuC"/>
</dbReference>
<evidence type="ECO:0000256" key="3">
    <source>
        <dbReference type="ARBA" id="ARBA00022448"/>
    </source>
</evidence>
<dbReference type="FunFam" id="1.10.3470.10:FF:000001">
    <property type="entry name" value="Vitamin B12 ABC transporter permease BtuC"/>
    <property type="match status" value="1"/>
</dbReference>
<dbReference type="PATRIC" id="fig|1702221.3.peg.252"/>
<evidence type="ECO:0000256" key="4">
    <source>
        <dbReference type="ARBA" id="ARBA00022475"/>
    </source>
</evidence>
<evidence type="ECO:0000313" key="10">
    <source>
        <dbReference type="Proteomes" id="UP000069771"/>
    </source>
</evidence>
<dbReference type="EMBL" id="CP011391">
    <property type="protein sequence ID" value="AMK53401.1"/>
    <property type="molecule type" value="Genomic_DNA"/>
</dbReference>
<keyword evidence="3" id="KW-0813">Transport</keyword>
<dbReference type="AlphaFoldDB" id="A0A140DRX4"/>
<comment type="similarity">
    <text evidence="2">Belongs to the binding-protein-dependent transport system permease family. FecCD subfamily.</text>
</comment>
<accession>A0A140DRX4</accession>
<dbReference type="KEGG" id="fro:AALO17_02670"/>
<dbReference type="InterPro" id="IPR037294">
    <property type="entry name" value="ABC_BtuC-like"/>
</dbReference>
<dbReference type="SUPFAM" id="SSF81345">
    <property type="entry name" value="ABC transporter involved in vitamin B12 uptake, BtuC"/>
    <property type="match status" value="1"/>
</dbReference>
<feature type="transmembrane region" description="Helical" evidence="8">
    <location>
        <begin position="7"/>
        <end position="29"/>
    </location>
</feature>
<protein>
    <recommendedName>
        <fullName evidence="11">Iron ABC transporter</fullName>
    </recommendedName>
</protein>
<feature type="transmembrane region" description="Helical" evidence="8">
    <location>
        <begin position="197"/>
        <end position="218"/>
    </location>
</feature>
<evidence type="ECO:0000313" key="9">
    <source>
        <dbReference type="EMBL" id="AMK53401.1"/>
    </source>
</evidence>
<feature type="transmembrane region" description="Helical" evidence="8">
    <location>
        <begin position="310"/>
        <end position="330"/>
    </location>
</feature>
<keyword evidence="10" id="KW-1185">Reference proteome</keyword>
<feature type="transmembrane region" description="Helical" evidence="8">
    <location>
        <begin position="68"/>
        <end position="85"/>
    </location>
</feature>
<reference evidence="9 10" key="1">
    <citation type="journal article" date="2016" name="Gut Pathog.">
        <title>Whole genome sequencing of "Faecalibaculum rodentium" ALO17, isolated from C57BL/6J laboratory mouse feces.</title>
        <authorList>
            <person name="Lim S."/>
            <person name="Chang D.H."/>
            <person name="Ahn S."/>
            <person name="Kim B.C."/>
        </authorList>
    </citation>
    <scope>NUCLEOTIDE SEQUENCE [LARGE SCALE GENOMIC DNA]</scope>
    <source>
        <strain evidence="9 10">Alo17</strain>
    </source>
</reference>
<evidence type="ECO:0000256" key="7">
    <source>
        <dbReference type="ARBA" id="ARBA00023136"/>
    </source>
</evidence>
<feature type="transmembrane region" description="Helical" evidence="8">
    <location>
        <begin position="151"/>
        <end position="172"/>
    </location>
</feature>
<feature type="transmembrane region" description="Helical" evidence="8">
    <location>
        <begin position="239"/>
        <end position="265"/>
    </location>
</feature>
<dbReference type="GO" id="GO:0022857">
    <property type="term" value="F:transmembrane transporter activity"/>
    <property type="evidence" value="ECO:0007669"/>
    <property type="project" value="InterPro"/>
</dbReference>
<evidence type="ECO:0000256" key="6">
    <source>
        <dbReference type="ARBA" id="ARBA00022989"/>
    </source>
</evidence>
<proteinExistence type="inferred from homology"/>
<dbReference type="GO" id="GO:0005886">
    <property type="term" value="C:plasma membrane"/>
    <property type="evidence" value="ECO:0007669"/>
    <property type="project" value="UniProtKB-SubCell"/>
</dbReference>
<comment type="subcellular location">
    <subcellularLocation>
        <location evidence="1">Cell membrane</location>
        <topology evidence="1">Multi-pass membrane protein</topology>
    </subcellularLocation>
</comment>
<dbReference type="Gene3D" id="1.10.3470.10">
    <property type="entry name" value="ABC transporter involved in vitamin B12 uptake, BtuC"/>
    <property type="match status" value="1"/>
</dbReference>
<keyword evidence="7 8" id="KW-0472">Membrane</keyword>
<dbReference type="PANTHER" id="PTHR30472">
    <property type="entry name" value="FERRIC ENTEROBACTIN TRANSPORT SYSTEM PERMEASE PROTEIN"/>
    <property type="match status" value="1"/>
</dbReference>
<keyword evidence="4" id="KW-1003">Cell membrane</keyword>
<dbReference type="Pfam" id="PF01032">
    <property type="entry name" value="FecCD"/>
    <property type="match status" value="1"/>
</dbReference>
<sequence length="335" mass="34709">MKQRNWRLYAFLVLSVIAVLVTAVLSVFLGSTDISWQTVLQALFAPDMSSHQQIAVVDLRLPRTLGDILVGAGLAVSGAIMQGVTRNPLADSGLLGINAGASFALALCLAFLTHVSFGFTILASFAGAAVSMLAVFGILLLRHRNLDSARLVLAGLAVSLFLTALTQGIAILTSTGQSLTFWTAGGVAGIRMEQLRVAAPVMILALAGSVLLSSKLSILSLGDEAAQGLGLDLNRTKSAALILVLLLSGSAVALAGPVSFVGLLVPHVVRHVVGSTYQAIIPASMTAGSVFMLVADLVSRTVNAPAETPVGLIFAVIGVPVFIAISRRGIRHEEV</sequence>
<evidence type="ECO:0000256" key="1">
    <source>
        <dbReference type="ARBA" id="ARBA00004651"/>
    </source>
</evidence>
<organism evidence="9 10">
    <name type="scientific">Faecalibaculum rodentium</name>
    <dbReference type="NCBI Taxonomy" id="1702221"/>
    <lineage>
        <taxon>Bacteria</taxon>
        <taxon>Bacillati</taxon>
        <taxon>Bacillota</taxon>
        <taxon>Erysipelotrichia</taxon>
        <taxon>Erysipelotrichales</taxon>
        <taxon>Erysipelotrichaceae</taxon>
        <taxon>Faecalibaculum</taxon>
    </lineage>
</organism>